<evidence type="ECO:0000313" key="3">
    <source>
        <dbReference type="Proteomes" id="UP001207408"/>
    </source>
</evidence>
<name>A0AAE3MDI3_9BACT</name>
<evidence type="ECO:0000259" key="1">
    <source>
        <dbReference type="Pfam" id="PF00149"/>
    </source>
</evidence>
<organism evidence="2 3">
    <name type="scientific">Plebeiibacterium marinum</name>
    <dbReference type="NCBI Taxonomy" id="2992111"/>
    <lineage>
        <taxon>Bacteria</taxon>
        <taxon>Pseudomonadati</taxon>
        <taxon>Bacteroidota</taxon>
        <taxon>Bacteroidia</taxon>
        <taxon>Marinilabiliales</taxon>
        <taxon>Marinilabiliaceae</taxon>
        <taxon>Plebeiibacterium</taxon>
    </lineage>
</organism>
<accession>A0AAE3MDI3</accession>
<dbReference type="Gene3D" id="3.60.21.10">
    <property type="match status" value="2"/>
</dbReference>
<dbReference type="AlphaFoldDB" id="A0AAE3MDI3"/>
<sequence length="610" mass="69102">MLQKLNSVILACIIIGFTISCKPQYEENSTQIAFLADVHLNDIYGAFEDSDFKGVQNPGNGQYVLARTMKAQLHSTRIFNENYFAFLAALDDIVQKGIKHVVLPGDFSDDGQPYNVRGLKHILDQYSADYGIRFFAITGNHDPVGPYTMEAGKTDFLGKDGKPQVIMSKAGLYHQQFADENPVVITKDICKLGYEEIVNTLGNNGFLPQKSYKYWETPFTSYTYEEYDYKTAMEQSGFNLRGYTVSKDSVNLPDVSYLVEPVDGLWLLALDGNVYLPSNNTDYGFIKAGAKNSSEYSNIIAQKKHLVNWVKRVVKEARRLDKTLITFSHYPMIDCYDGAVDDMKALFGKEKMQLHRAPDPGIAELFAKMGLKLHLGGHMHMNDTGIKTYDDGSFLVNIQVPSLASYPAAYKILTVKSHGIIEVETVPLDSVSGFDALFPLYEMEYGNLQSADKEGLWNKEVLSSKNYGELMDWHLQELVRLRFLERDWPEEFKSFMLSSNDQSLLAFATNGSDVDTSKPVNWTGFDMVCDFYRLLHADMMALDKIGKDRLEQYKTIIDAELSKSQQDLEKLDSMHLDFYKFSAVFNQLLHSEPSRHFSIDLFTACITPNP</sequence>
<dbReference type="Pfam" id="PF00149">
    <property type="entry name" value="Metallophos"/>
    <property type="match status" value="1"/>
</dbReference>
<dbReference type="GO" id="GO:0016787">
    <property type="term" value="F:hydrolase activity"/>
    <property type="evidence" value="ECO:0007669"/>
    <property type="project" value="InterPro"/>
</dbReference>
<dbReference type="SUPFAM" id="SSF56300">
    <property type="entry name" value="Metallo-dependent phosphatases"/>
    <property type="match status" value="1"/>
</dbReference>
<proteinExistence type="predicted"/>
<feature type="domain" description="Calcineurin-like phosphoesterase" evidence="1">
    <location>
        <begin position="32"/>
        <end position="380"/>
    </location>
</feature>
<dbReference type="RefSeq" id="WP_301198996.1">
    <property type="nucleotide sequence ID" value="NZ_JAPDPI010000014.1"/>
</dbReference>
<dbReference type="EMBL" id="JAPDPI010000014">
    <property type="protein sequence ID" value="MCW3805626.1"/>
    <property type="molecule type" value="Genomic_DNA"/>
</dbReference>
<evidence type="ECO:0000313" key="2">
    <source>
        <dbReference type="EMBL" id="MCW3805626.1"/>
    </source>
</evidence>
<dbReference type="InterPro" id="IPR004843">
    <property type="entry name" value="Calcineurin-like_PHP"/>
</dbReference>
<dbReference type="InterPro" id="IPR029052">
    <property type="entry name" value="Metallo-depent_PP-like"/>
</dbReference>
<keyword evidence="3" id="KW-1185">Reference proteome</keyword>
<dbReference type="PROSITE" id="PS51257">
    <property type="entry name" value="PROKAR_LIPOPROTEIN"/>
    <property type="match status" value="1"/>
</dbReference>
<gene>
    <name evidence="2" type="ORF">OM074_08290</name>
</gene>
<protein>
    <submittedName>
        <fullName evidence="2">Metallophosphoesterase</fullName>
    </submittedName>
</protein>
<reference evidence="2" key="1">
    <citation type="submission" date="2022-10" db="EMBL/GenBank/DDBJ databases">
        <authorList>
            <person name="Yu W.X."/>
        </authorList>
    </citation>
    <scope>NUCLEOTIDE SEQUENCE</scope>
    <source>
        <strain evidence="2">D04</strain>
    </source>
</reference>
<dbReference type="Proteomes" id="UP001207408">
    <property type="component" value="Unassembled WGS sequence"/>
</dbReference>
<comment type="caution">
    <text evidence="2">The sequence shown here is derived from an EMBL/GenBank/DDBJ whole genome shotgun (WGS) entry which is preliminary data.</text>
</comment>